<evidence type="ECO:0000256" key="3">
    <source>
        <dbReference type="ARBA" id="ARBA00009548"/>
    </source>
</evidence>
<dbReference type="GO" id="GO:0035145">
    <property type="term" value="C:exon-exon junction complex"/>
    <property type="evidence" value="ECO:0007669"/>
    <property type="project" value="InterPro"/>
</dbReference>
<dbReference type="GO" id="GO:0003729">
    <property type="term" value="F:mRNA binding"/>
    <property type="evidence" value="ECO:0007669"/>
    <property type="project" value="InterPro"/>
</dbReference>
<feature type="region of interest" description="Disordered" evidence="13">
    <location>
        <begin position="184"/>
        <end position="265"/>
    </location>
</feature>
<accession>A0AB32WYL3</accession>
<evidence type="ECO:0000259" key="14">
    <source>
        <dbReference type="SMART" id="SM01044"/>
    </source>
</evidence>
<comment type="subcellular location">
    <subcellularLocation>
        <location evidence="2">Cytoplasm</location>
    </subcellularLocation>
    <subcellularLocation>
        <location evidence="1">Nucleus</location>
    </subcellularLocation>
</comment>
<dbReference type="Pfam" id="PF09405">
    <property type="entry name" value="Btz"/>
    <property type="match status" value="1"/>
</dbReference>
<dbReference type="PANTHER" id="PTHR46837">
    <property type="entry name" value="PROTEIN MLN51 HOMOLOG"/>
    <property type="match status" value="1"/>
</dbReference>
<dbReference type="InterPro" id="IPR044796">
    <property type="entry name" value="MLN51_plant"/>
</dbReference>
<evidence type="ECO:0000256" key="2">
    <source>
        <dbReference type="ARBA" id="ARBA00004496"/>
    </source>
</evidence>
<evidence type="ECO:0000256" key="8">
    <source>
        <dbReference type="ARBA" id="ARBA00022845"/>
    </source>
</evidence>
<dbReference type="GO" id="GO:0006397">
    <property type="term" value="P:mRNA processing"/>
    <property type="evidence" value="ECO:0007669"/>
    <property type="project" value="UniProtKB-KW"/>
</dbReference>
<evidence type="ECO:0000313" key="15">
    <source>
        <dbReference type="Proteomes" id="UP000694886"/>
    </source>
</evidence>
<evidence type="ECO:0000256" key="1">
    <source>
        <dbReference type="ARBA" id="ARBA00004123"/>
    </source>
</evidence>
<evidence type="ECO:0000256" key="5">
    <source>
        <dbReference type="ARBA" id="ARBA00022490"/>
    </source>
</evidence>
<evidence type="ECO:0000256" key="12">
    <source>
        <dbReference type="ARBA" id="ARBA00023242"/>
    </source>
</evidence>
<name>A0AB32WYL3_THECC</name>
<evidence type="ECO:0000313" key="16">
    <source>
        <dbReference type="RefSeq" id="XP_017983770.1"/>
    </source>
</evidence>
<keyword evidence="12" id="KW-0539">Nucleus</keyword>
<dbReference type="GO" id="GO:0008380">
    <property type="term" value="P:RNA splicing"/>
    <property type="evidence" value="ECO:0007669"/>
    <property type="project" value="UniProtKB-KW"/>
</dbReference>
<feature type="domain" description="Btz" evidence="14">
    <location>
        <begin position="84"/>
        <end position="189"/>
    </location>
</feature>
<reference evidence="16" key="2">
    <citation type="submission" date="2025-08" db="UniProtKB">
        <authorList>
            <consortium name="RefSeq"/>
        </authorList>
    </citation>
    <scope>IDENTIFICATION</scope>
</reference>
<evidence type="ECO:0000256" key="4">
    <source>
        <dbReference type="ARBA" id="ARBA00022448"/>
    </source>
</evidence>
<comment type="similarity">
    <text evidence="3">Belongs to the CASC3 family.</text>
</comment>
<evidence type="ECO:0000256" key="6">
    <source>
        <dbReference type="ARBA" id="ARBA00022664"/>
    </source>
</evidence>
<keyword evidence="6" id="KW-0507">mRNA processing</keyword>
<keyword evidence="4" id="KW-0813">Transport</keyword>
<dbReference type="AlphaFoldDB" id="A0AB32WYL3"/>
<feature type="region of interest" description="Disordered" evidence="13">
    <location>
        <begin position="1"/>
        <end position="118"/>
    </location>
</feature>
<evidence type="ECO:0000256" key="9">
    <source>
        <dbReference type="ARBA" id="ARBA00022884"/>
    </source>
</evidence>
<dbReference type="Proteomes" id="UP000694886">
    <property type="component" value="Chromosome 9"/>
</dbReference>
<dbReference type="RefSeq" id="XP_017983770.1">
    <property type="nucleotide sequence ID" value="XM_018128281.1"/>
</dbReference>
<evidence type="ECO:0000256" key="7">
    <source>
        <dbReference type="ARBA" id="ARBA00022816"/>
    </source>
</evidence>
<dbReference type="GeneID" id="18588635"/>
<keyword evidence="9" id="KW-0694">RNA-binding</keyword>
<evidence type="ECO:0000256" key="10">
    <source>
        <dbReference type="ARBA" id="ARBA00023161"/>
    </source>
</evidence>
<organism evidence="15 16">
    <name type="scientific">Theobroma cacao</name>
    <name type="common">Cacao</name>
    <name type="synonym">Cocoa</name>
    <dbReference type="NCBI Taxonomy" id="3641"/>
    <lineage>
        <taxon>Eukaryota</taxon>
        <taxon>Viridiplantae</taxon>
        <taxon>Streptophyta</taxon>
        <taxon>Embryophyta</taxon>
        <taxon>Tracheophyta</taxon>
        <taxon>Spermatophyta</taxon>
        <taxon>Magnoliopsida</taxon>
        <taxon>eudicotyledons</taxon>
        <taxon>Gunneridae</taxon>
        <taxon>Pentapetalae</taxon>
        <taxon>rosids</taxon>
        <taxon>malvids</taxon>
        <taxon>Malvales</taxon>
        <taxon>Malvaceae</taxon>
        <taxon>Byttnerioideae</taxon>
        <taxon>Theobroma</taxon>
    </lineage>
</organism>
<keyword evidence="10" id="KW-0866">Nonsense-mediated mRNA decay</keyword>
<feature type="compositionally biased region" description="Acidic residues" evidence="13">
    <location>
        <begin position="67"/>
        <end position="76"/>
    </location>
</feature>
<feature type="compositionally biased region" description="Polar residues" evidence="13">
    <location>
        <begin position="238"/>
        <end position="265"/>
    </location>
</feature>
<dbReference type="GO" id="GO:0051028">
    <property type="term" value="P:mRNA transport"/>
    <property type="evidence" value="ECO:0007669"/>
    <property type="project" value="UniProtKB-KW"/>
</dbReference>
<proteinExistence type="inferred from homology"/>
<dbReference type="Gramene" id="Tc09v2_t009780.1">
    <property type="protein sequence ID" value="Tc09v2_p009780.1"/>
    <property type="gene ID" value="Tc09v2_g009780"/>
</dbReference>
<keyword evidence="11" id="KW-0508">mRNA splicing</keyword>
<dbReference type="SMART" id="SM01044">
    <property type="entry name" value="Btz"/>
    <property type="match status" value="1"/>
</dbReference>
<protein>
    <submittedName>
        <fullName evidence="16">Uncharacterized protein LOC18588635 isoform X1</fullName>
    </submittedName>
</protein>
<feature type="compositionally biased region" description="Basic and acidic residues" evidence="13">
    <location>
        <begin position="77"/>
        <end position="87"/>
    </location>
</feature>
<dbReference type="PANTHER" id="PTHR46837:SF5">
    <property type="entry name" value="PROTEIN MLN51 HOMOLOG"/>
    <property type="match status" value="1"/>
</dbReference>
<reference evidence="15" key="1">
    <citation type="journal article" date="1997" name="Nucleic Acids Res.">
        <title>tRNAscan-SE: a program for improved detection of transfer RNA genes in genomic sequence.</title>
        <authorList>
            <person name="Lowe T.M."/>
            <person name="Eddy S.R."/>
        </authorList>
    </citation>
    <scope>NUCLEOTIDE SEQUENCE [LARGE SCALE GENOMIC DNA]</scope>
    <source>
        <strain evidence="15">r\B97-61/B2</strain>
    </source>
</reference>
<evidence type="ECO:0000256" key="13">
    <source>
        <dbReference type="SAM" id="MobiDB-lite"/>
    </source>
</evidence>
<keyword evidence="8" id="KW-0810">Translation regulation</keyword>
<sequence length="717" mass="79126">MANSGEVEAQYESEPDESLLLRRRREASDDDKDVEMEENKMPVRFSRSVRRTGCADESDGGSGAPEFYEDDGDEEGSYVHELEKLGEEVEEEREEEVAKQVTSTKQRGKEKVNDADIDPFAVPRTGAFYMHDDRFGGLRRRSRDQRRKKYIWESKDELKWMHDKFEEMTLEKPHNNELNAFEVHRTSKGHQQGRNKDNTKSGGYKAKDSRPHSKSGSNGSSSKIVKGRGPVRYKPLLRSSSVNSPMKSMQFEKTQGTSSKTSSARVISANNRRQYKRLLGKTSNADSSERALSIKCKQPAKPFEMTRDMDSSTVFSTKSKYSGDLQMVSYIDPASVSFHRFNADSDSLPFDQHLSAANMSSYLQAFYPASSFNLDNSRTQKRMVLPGSRNVTFPASVQPNQIIHVPQSNEYLPENIVLDIPDAKEGVSLVPENYFCEHSFRYSVPGSTYMPYPESRDQRIGSSLSIPFTHQATLFTNQLNRVSSLAQQPIVQGMSVESIIQPSSQVSTQQLHSCLGSGSQKLVEASSLSFNESGTLGSFAVSVQSKVVSSGTGSSIISPPQYSGIQGDQKFNATPVLLPVMPIGGLHHGRLGNPVIDMTSSGYIGEPQVHFRNPNLTWLPVLPAAAAAGGATYHPPCVASDGSCYGNLTTPFVDNASYATCTSIPTNEAVSSGSSNGSLLSLETGYVEQTAERVNNDCGIQKFKPTRQVTFFMYLSG</sequence>
<keyword evidence="5" id="KW-0963">Cytoplasm</keyword>
<feature type="compositionally biased region" description="Basic and acidic residues" evidence="13">
    <location>
        <begin position="194"/>
        <end position="211"/>
    </location>
</feature>
<keyword evidence="7" id="KW-0509">mRNA transport</keyword>
<gene>
    <name evidence="16" type="primary">LOC18588635</name>
</gene>
<dbReference type="InterPro" id="IPR018545">
    <property type="entry name" value="Btz_dom"/>
</dbReference>
<dbReference type="GO" id="GO:0000184">
    <property type="term" value="P:nuclear-transcribed mRNA catabolic process, nonsense-mediated decay"/>
    <property type="evidence" value="ECO:0007669"/>
    <property type="project" value="UniProtKB-KW"/>
</dbReference>
<evidence type="ECO:0000256" key="11">
    <source>
        <dbReference type="ARBA" id="ARBA00023187"/>
    </source>
</evidence>
<dbReference type="GO" id="GO:0006417">
    <property type="term" value="P:regulation of translation"/>
    <property type="evidence" value="ECO:0007669"/>
    <property type="project" value="UniProtKB-KW"/>
</dbReference>
<feature type="compositionally biased region" description="Low complexity" evidence="13">
    <location>
        <begin position="214"/>
        <end position="224"/>
    </location>
</feature>
<dbReference type="GO" id="GO:0005737">
    <property type="term" value="C:cytoplasm"/>
    <property type="evidence" value="ECO:0007669"/>
    <property type="project" value="UniProtKB-SubCell"/>
</dbReference>